<feature type="signal peptide" evidence="1">
    <location>
        <begin position="1"/>
        <end position="20"/>
    </location>
</feature>
<dbReference type="Gene3D" id="2.60.40.1120">
    <property type="entry name" value="Carboxypeptidase-like, regulatory domain"/>
    <property type="match status" value="1"/>
</dbReference>
<gene>
    <name evidence="2" type="ordered locus">Ilyop_0164</name>
</gene>
<dbReference type="SUPFAM" id="SSF49464">
    <property type="entry name" value="Carboxypeptidase regulatory domain-like"/>
    <property type="match status" value="1"/>
</dbReference>
<organism evidence="2 3">
    <name type="scientific">Ilyobacter polytropus (strain ATCC 51220 / DSM 2926 / LMG 16218 / CuHBu1)</name>
    <dbReference type="NCBI Taxonomy" id="572544"/>
    <lineage>
        <taxon>Bacteria</taxon>
        <taxon>Fusobacteriati</taxon>
        <taxon>Fusobacteriota</taxon>
        <taxon>Fusobacteriia</taxon>
        <taxon>Fusobacteriales</taxon>
        <taxon>Fusobacteriaceae</taxon>
        <taxon>Ilyobacter</taxon>
    </lineage>
</organism>
<dbReference type="InterPro" id="IPR008969">
    <property type="entry name" value="CarboxyPept-like_regulatory"/>
</dbReference>
<feature type="chain" id="PRO_5003169982" description="Carboxypeptidase regulatory-like domain-containing protein" evidence="1">
    <location>
        <begin position="21"/>
        <end position="520"/>
    </location>
</feature>
<evidence type="ECO:0000313" key="2">
    <source>
        <dbReference type="EMBL" id="ADO81953.1"/>
    </source>
</evidence>
<dbReference type="EMBL" id="CP002281">
    <property type="protein sequence ID" value="ADO81953.1"/>
    <property type="molecule type" value="Genomic_DNA"/>
</dbReference>
<dbReference type="Proteomes" id="UP000006875">
    <property type="component" value="Chromosome"/>
</dbReference>
<dbReference type="STRING" id="572544.Ilyop_0164"/>
<proteinExistence type="predicted"/>
<keyword evidence="1" id="KW-0732">Signal</keyword>
<evidence type="ECO:0000256" key="1">
    <source>
        <dbReference type="SAM" id="SignalP"/>
    </source>
</evidence>
<sequence>MLKKVFAIIFVFLFSTILWAEDKKDGTASFYFNTPRGYIEFTDISDQSKYGINFTDSKALLDLKPGNYKFQFFSPSYFPVERVISISREYQSYNIDFSKKSGDFFISVRKSGKNQLYFHNEPPNTPHILNDISILFYKEGELVKTVDSDSLLQKINLNFGQYDIVIKELDKTLFRVQRFPVNERYGEYLNFFVQPIEVPVEGVLRINDMYLGGADIIFTDVKNNSYTLTSDFSGKFSGNIPSKKYKLSVKKFGYFLKKENQLIYDFTDEDKKFTLNLELEEAPSFIEARIIDDKNLPVANAEVVIKSGDAEKKSFTDSFGRFRGTANPGLVMIKVNKDGFFSQGLVRRVEKFSTISNLEIQLKRKLYKISGILSDGVKPIKSQKIDLINLKGKRIASTLSGENGYFEFLDIPATATFKVSVNISDFKPYESSEMTLKEAISNFNIIMNRGSRQVILEITDASDTPVKNSLFDLDGKNITSDSNGIISYNTSSHEINITYKSQKKKYSLDKEKVVYQISIN</sequence>
<dbReference type="KEGG" id="ipo:Ilyop_0164"/>
<dbReference type="RefSeq" id="WP_013386624.1">
    <property type="nucleotide sequence ID" value="NC_014632.1"/>
</dbReference>
<dbReference type="HOGENOM" id="CLU_523524_0_0_0"/>
<dbReference type="AlphaFoldDB" id="E3H7J9"/>
<dbReference type="OrthoDB" id="92428at2"/>
<evidence type="ECO:0008006" key="4">
    <source>
        <dbReference type="Google" id="ProtNLM"/>
    </source>
</evidence>
<keyword evidence="3" id="KW-1185">Reference proteome</keyword>
<evidence type="ECO:0000313" key="3">
    <source>
        <dbReference type="Proteomes" id="UP000006875"/>
    </source>
</evidence>
<name>E3H7J9_ILYPC</name>
<accession>E3H7J9</accession>
<reference evidence="2 3" key="1">
    <citation type="journal article" date="2010" name="Stand. Genomic Sci.">
        <title>Complete genome sequence of Ilyobacter polytropus type strain (CuHbu1).</title>
        <authorList>
            <person name="Sikorski J."/>
            <person name="Chertkov O."/>
            <person name="Lapidus A."/>
            <person name="Nolan M."/>
            <person name="Lucas S."/>
            <person name="Del Rio T.G."/>
            <person name="Tice H."/>
            <person name="Cheng J.F."/>
            <person name="Tapia R."/>
            <person name="Han C."/>
            <person name="Goodwin L."/>
            <person name="Pitluck S."/>
            <person name="Liolios K."/>
            <person name="Ivanova N."/>
            <person name="Mavromatis K."/>
            <person name="Mikhailova N."/>
            <person name="Pati A."/>
            <person name="Chen A."/>
            <person name="Palaniappan K."/>
            <person name="Land M."/>
            <person name="Hauser L."/>
            <person name="Chang Y.J."/>
            <person name="Jeffries C.D."/>
            <person name="Brambilla E."/>
            <person name="Yasawong M."/>
            <person name="Rohde M."/>
            <person name="Pukall R."/>
            <person name="Spring S."/>
            <person name="Goker M."/>
            <person name="Woyke T."/>
            <person name="Bristow J."/>
            <person name="Eisen J.A."/>
            <person name="Markowitz V."/>
            <person name="Hugenholtz P."/>
            <person name="Kyrpides N.C."/>
            <person name="Klenk H.P."/>
        </authorList>
    </citation>
    <scope>NUCLEOTIDE SEQUENCE [LARGE SCALE GENOMIC DNA]</scope>
    <source>
        <strain evidence="3">ATCC 51220 / DSM 2926 / LMG 16218 / CuHBu1</strain>
    </source>
</reference>
<protein>
    <recommendedName>
        <fullName evidence="4">Carboxypeptidase regulatory-like domain-containing protein</fullName>
    </recommendedName>
</protein>
<dbReference type="eggNOG" id="ENOG502ZCEP">
    <property type="taxonomic scope" value="Bacteria"/>
</dbReference>